<dbReference type="Pfam" id="PF00528">
    <property type="entry name" value="BPD_transp_1"/>
    <property type="match status" value="1"/>
</dbReference>
<dbReference type="InterPro" id="IPR000515">
    <property type="entry name" value="MetI-like"/>
</dbReference>
<comment type="subcellular location">
    <subcellularLocation>
        <location evidence="1">Cell membrane</location>
        <topology evidence="1">Multi-pass membrane protein</topology>
    </subcellularLocation>
</comment>
<dbReference type="PROSITE" id="PS50928">
    <property type="entry name" value="ABC_TM1"/>
    <property type="match status" value="1"/>
</dbReference>
<proteinExistence type="predicted"/>
<keyword evidence="6 7" id="KW-0472">Membrane</keyword>
<dbReference type="EMBL" id="BARW01040116">
    <property type="protein sequence ID" value="GAJ16500.1"/>
    <property type="molecule type" value="Genomic_DNA"/>
</dbReference>
<evidence type="ECO:0000256" key="1">
    <source>
        <dbReference type="ARBA" id="ARBA00004651"/>
    </source>
</evidence>
<reference evidence="9" key="1">
    <citation type="journal article" date="2014" name="Front. Microbiol.">
        <title>High frequency of phylogenetically diverse reductive dehalogenase-homologous genes in deep subseafloor sedimentary metagenomes.</title>
        <authorList>
            <person name="Kawai M."/>
            <person name="Futagami T."/>
            <person name="Toyoda A."/>
            <person name="Takaki Y."/>
            <person name="Nishi S."/>
            <person name="Hori S."/>
            <person name="Arai W."/>
            <person name="Tsubouchi T."/>
            <person name="Morono Y."/>
            <person name="Uchiyama I."/>
            <person name="Ito T."/>
            <person name="Fujiyama A."/>
            <person name="Inagaki F."/>
            <person name="Takami H."/>
        </authorList>
    </citation>
    <scope>NUCLEOTIDE SEQUENCE</scope>
    <source>
        <strain evidence="9">Expedition CK06-06</strain>
    </source>
</reference>
<keyword evidence="2" id="KW-0813">Transport</keyword>
<evidence type="ECO:0000256" key="4">
    <source>
        <dbReference type="ARBA" id="ARBA00022692"/>
    </source>
</evidence>
<dbReference type="GO" id="GO:0005886">
    <property type="term" value="C:plasma membrane"/>
    <property type="evidence" value="ECO:0007669"/>
    <property type="project" value="UniProtKB-SubCell"/>
</dbReference>
<feature type="non-terminal residue" evidence="9">
    <location>
        <position position="129"/>
    </location>
</feature>
<evidence type="ECO:0000256" key="3">
    <source>
        <dbReference type="ARBA" id="ARBA00022475"/>
    </source>
</evidence>
<name>X1VXL6_9ZZZZ</name>
<feature type="transmembrane region" description="Helical" evidence="7">
    <location>
        <begin position="87"/>
        <end position="105"/>
    </location>
</feature>
<evidence type="ECO:0000256" key="2">
    <source>
        <dbReference type="ARBA" id="ARBA00022448"/>
    </source>
</evidence>
<keyword evidence="4 7" id="KW-0812">Transmembrane</keyword>
<evidence type="ECO:0000259" key="8">
    <source>
        <dbReference type="PROSITE" id="PS50928"/>
    </source>
</evidence>
<evidence type="ECO:0000256" key="7">
    <source>
        <dbReference type="SAM" id="Phobius"/>
    </source>
</evidence>
<organism evidence="9">
    <name type="scientific">marine sediment metagenome</name>
    <dbReference type="NCBI Taxonomy" id="412755"/>
    <lineage>
        <taxon>unclassified sequences</taxon>
        <taxon>metagenomes</taxon>
        <taxon>ecological metagenomes</taxon>
    </lineage>
</organism>
<sequence>PGVLSAQKENTLIDHSGRLFAVSGVSLPGFWLSLIFQILFFRWLGVLPLGGRIGTHISIASPIQNITGFYLIDSLVTGNWLALESSIMHLILPSLTLAGYSIGLITRMTRSTMLEVNQEDYVVAARAVG</sequence>
<keyword evidence="5 7" id="KW-1133">Transmembrane helix</keyword>
<evidence type="ECO:0000256" key="5">
    <source>
        <dbReference type="ARBA" id="ARBA00022989"/>
    </source>
</evidence>
<dbReference type="PANTHER" id="PTHR43163">
    <property type="entry name" value="DIPEPTIDE TRANSPORT SYSTEM PERMEASE PROTEIN DPPB-RELATED"/>
    <property type="match status" value="1"/>
</dbReference>
<accession>X1VXL6</accession>
<feature type="domain" description="ABC transmembrane type-1" evidence="8">
    <location>
        <begin position="1"/>
        <end position="129"/>
    </location>
</feature>
<dbReference type="PANTHER" id="PTHR43163:SF6">
    <property type="entry name" value="DIPEPTIDE TRANSPORT SYSTEM PERMEASE PROTEIN DPPB-RELATED"/>
    <property type="match status" value="1"/>
</dbReference>
<keyword evidence="3" id="KW-1003">Cell membrane</keyword>
<dbReference type="AlphaFoldDB" id="X1VXL6"/>
<evidence type="ECO:0000313" key="9">
    <source>
        <dbReference type="EMBL" id="GAJ16500.1"/>
    </source>
</evidence>
<comment type="caution">
    <text evidence="9">The sequence shown here is derived from an EMBL/GenBank/DDBJ whole genome shotgun (WGS) entry which is preliminary data.</text>
</comment>
<dbReference type="GO" id="GO:0055085">
    <property type="term" value="P:transmembrane transport"/>
    <property type="evidence" value="ECO:0007669"/>
    <property type="project" value="InterPro"/>
</dbReference>
<gene>
    <name evidence="9" type="ORF">S12H4_60794</name>
</gene>
<feature type="non-terminal residue" evidence="9">
    <location>
        <position position="1"/>
    </location>
</feature>
<evidence type="ECO:0000256" key="6">
    <source>
        <dbReference type="ARBA" id="ARBA00023136"/>
    </source>
</evidence>
<protein>
    <recommendedName>
        <fullName evidence="8">ABC transmembrane type-1 domain-containing protein</fullName>
    </recommendedName>
</protein>
<feature type="transmembrane region" description="Helical" evidence="7">
    <location>
        <begin position="20"/>
        <end position="41"/>
    </location>
</feature>